<evidence type="ECO:0000259" key="4">
    <source>
        <dbReference type="Pfam" id="PF08544"/>
    </source>
</evidence>
<keyword evidence="2" id="KW-0808">Transferase</keyword>
<protein>
    <recommendedName>
        <fullName evidence="4">GHMP kinase C-terminal domain-containing protein</fullName>
    </recommendedName>
</protein>
<dbReference type="GO" id="GO:0050515">
    <property type="term" value="F:4-(cytidine 5'-diphospho)-2-C-methyl-D-erythritol kinase activity"/>
    <property type="evidence" value="ECO:0007669"/>
    <property type="project" value="TreeGrafter"/>
</dbReference>
<dbReference type="InterPro" id="IPR013750">
    <property type="entry name" value="GHMP_kinase_C_dom"/>
</dbReference>
<proteinExistence type="predicted"/>
<keyword evidence="1" id="KW-0547">Nucleotide-binding</keyword>
<evidence type="ECO:0000313" key="5">
    <source>
        <dbReference type="EMBL" id="HDD35523.1"/>
    </source>
</evidence>
<dbReference type="Gene3D" id="3.30.230.10">
    <property type="match status" value="1"/>
</dbReference>
<keyword evidence="3" id="KW-0067">ATP-binding</keyword>
<evidence type="ECO:0000256" key="3">
    <source>
        <dbReference type="ARBA" id="ARBA00022840"/>
    </source>
</evidence>
<name>A0A7V0IA51_DESA2</name>
<dbReference type="Gene3D" id="3.30.70.890">
    <property type="entry name" value="GHMP kinase, C-terminal domain"/>
    <property type="match status" value="1"/>
</dbReference>
<keyword evidence="2" id="KW-0418">Kinase</keyword>
<feature type="domain" description="GHMP kinase C-terminal" evidence="4">
    <location>
        <begin position="72"/>
        <end position="135"/>
    </location>
</feature>
<evidence type="ECO:0000256" key="2">
    <source>
        <dbReference type="ARBA" id="ARBA00022777"/>
    </source>
</evidence>
<dbReference type="GO" id="GO:0005524">
    <property type="term" value="F:ATP binding"/>
    <property type="evidence" value="ECO:0007669"/>
    <property type="project" value="UniProtKB-KW"/>
</dbReference>
<accession>A0A7V0IA51</accession>
<dbReference type="InterPro" id="IPR014721">
    <property type="entry name" value="Ribsml_uS5_D2-typ_fold_subgr"/>
</dbReference>
<dbReference type="Proteomes" id="UP000885706">
    <property type="component" value="Unassembled WGS sequence"/>
</dbReference>
<dbReference type="EMBL" id="DQWQ01000081">
    <property type="protein sequence ID" value="HDD35523.1"/>
    <property type="molecule type" value="Genomic_DNA"/>
</dbReference>
<sequence length="149" mass="16801">MEMASQLGSDIPFFLFKKPAIATGKGEKIKFLSFPLPLWYIIVCPPIRISTAWAYQQIRLTTVEFQIKINALKDILKYLQNDLERGVESRFVEIKRAKECLKSAGCRYVIMSGSGSSVIGIFSNKIEAQKVKKALVLPKGWQSFLVKGL</sequence>
<dbReference type="AlphaFoldDB" id="A0A7V0IA51"/>
<dbReference type="InterPro" id="IPR036554">
    <property type="entry name" value="GHMP_kinase_C_sf"/>
</dbReference>
<dbReference type="PANTHER" id="PTHR43527:SF2">
    <property type="entry name" value="4-DIPHOSPHOCYTIDYL-2-C-METHYL-D-ERYTHRITOL KINASE, CHLOROPLASTIC"/>
    <property type="match status" value="1"/>
</dbReference>
<reference evidence="5" key="1">
    <citation type="journal article" date="2020" name="mSystems">
        <title>Genome- and Community-Level Interaction Insights into Carbon Utilization and Element Cycling Functions of Hydrothermarchaeota in Hydrothermal Sediment.</title>
        <authorList>
            <person name="Zhou Z."/>
            <person name="Liu Y."/>
            <person name="Xu W."/>
            <person name="Pan J."/>
            <person name="Luo Z.H."/>
            <person name="Li M."/>
        </authorList>
    </citation>
    <scope>NUCLEOTIDE SEQUENCE [LARGE SCALE GENOMIC DNA]</scope>
    <source>
        <strain evidence="5">HyVt-113</strain>
    </source>
</reference>
<organism evidence="5">
    <name type="scientific">Desulfofervidus auxilii</name>
    <dbReference type="NCBI Taxonomy" id="1621989"/>
    <lineage>
        <taxon>Bacteria</taxon>
        <taxon>Pseudomonadati</taxon>
        <taxon>Thermodesulfobacteriota</taxon>
        <taxon>Candidatus Desulfofervidia</taxon>
        <taxon>Candidatus Desulfofervidales</taxon>
        <taxon>Candidatus Desulfofervidaceae</taxon>
        <taxon>Candidatus Desulfofervidus</taxon>
    </lineage>
</organism>
<dbReference type="PANTHER" id="PTHR43527">
    <property type="entry name" value="4-DIPHOSPHOCYTIDYL-2-C-METHYL-D-ERYTHRITOL KINASE, CHLOROPLASTIC"/>
    <property type="match status" value="1"/>
</dbReference>
<dbReference type="Pfam" id="PF08544">
    <property type="entry name" value="GHMP_kinases_C"/>
    <property type="match status" value="1"/>
</dbReference>
<dbReference type="SUPFAM" id="SSF55060">
    <property type="entry name" value="GHMP Kinase, C-terminal domain"/>
    <property type="match status" value="1"/>
</dbReference>
<comment type="caution">
    <text evidence="5">The sequence shown here is derived from an EMBL/GenBank/DDBJ whole genome shotgun (WGS) entry which is preliminary data.</text>
</comment>
<evidence type="ECO:0000256" key="1">
    <source>
        <dbReference type="ARBA" id="ARBA00022741"/>
    </source>
</evidence>
<gene>
    <name evidence="5" type="ORF">ENF30_01845</name>
</gene>